<dbReference type="STRING" id="4999.A0A1Y1UDQ3"/>
<feature type="compositionally biased region" description="Pro residues" evidence="1">
    <location>
        <begin position="406"/>
        <end position="415"/>
    </location>
</feature>
<feature type="domain" description="F-box" evidence="2">
    <location>
        <begin position="62"/>
        <end position="108"/>
    </location>
</feature>
<evidence type="ECO:0000313" key="4">
    <source>
        <dbReference type="Proteomes" id="UP000193218"/>
    </source>
</evidence>
<dbReference type="InterPro" id="IPR032675">
    <property type="entry name" value="LRR_dom_sf"/>
</dbReference>
<comment type="caution">
    <text evidence="3">The sequence shown here is derived from an EMBL/GenBank/DDBJ whole genome shotgun (WGS) entry which is preliminary data.</text>
</comment>
<dbReference type="Gene3D" id="3.80.10.10">
    <property type="entry name" value="Ribonuclease Inhibitor"/>
    <property type="match status" value="1"/>
</dbReference>
<evidence type="ECO:0000256" key="1">
    <source>
        <dbReference type="SAM" id="MobiDB-lite"/>
    </source>
</evidence>
<dbReference type="SUPFAM" id="SSF81383">
    <property type="entry name" value="F-box domain"/>
    <property type="match status" value="1"/>
</dbReference>
<dbReference type="SMART" id="SM00256">
    <property type="entry name" value="FBOX"/>
    <property type="match status" value="1"/>
</dbReference>
<dbReference type="GeneID" id="33558141"/>
<dbReference type="InterPro" id="IPR036047">
    <property type="entry name" value="F-box-like_dom_sf"/>
</dbReference>
<accession>A0A1Y1UDQ3</accession>
<dbReference type="AlphaFoldDB" id="A0A1Y1UDQ3"/>
<dbReference type="OrthoDB" id="3219396at2759"/>
<dbReference type="SUPFAM" id="SSF52047">
    <property type="entry name" value="RNI-like"/>
    <property type="match status" value="1"/>
</dbReference>
<feature type="region of interest" description="Disordered" evidence="1">
    <location>
        <begin position="397"/>
        <end position="421"/>
    </location>
</feature>
<feature type="region of interest" description="Disordered" evidence="1">
    <location>
        <begin position="433"/>
        <end position="454"/>
    </location>
</feature>
<dbReference type="PROSITE" id="PS50181">
    <property type="entry name" value="FBOX"/>
    <property type="match status" value="1"/>
</dbReference>
<dbReference type="Pfam" id="PF12937">
    <property type="entry name" value="F-box-like"/>
    <property type="match status" value="1"/>
</dbReference>
<evidence type="ECO:0000313" key="3">
    <source>
        <dbReference type="EMBL" id="ORX36170.1"/>
    </source>
</evidence>
<name>A0A1Y1UDQ3_9TREE</name>
<dbReference type="CDD" id="cd09917">
    <property type="entry name" value="F-box_SF"/>
    <property type="match status" value="1"/>
</dbReference>
<reference evidence="3 4" key="1">
    <citation type="submission" date="2017-03" db="EMBL/GenBank/DDBJ databases">
        <title>Widespread Adenine N6-methylation of Active Genes in Fungi.</title>
        <authorList>
            <consortium name="DOE Joint Genome Institute"/>
            <person name="Mondo S.J."/>
            <person name="Dannebaum R.O."/>
            <person name="Kuo R.C."/>
            <person name="Louie K.B."/>
            <person name="Bewick A.J."/>
            <person name="Labutti K."/>
            <person name="Haridas S."/>
            <person name="Kuo A."/>
            <person name="Salamov A."/>
            <person name="Ahrendt S.R."/>
            <person name="Lau R."/>
            <person name="Bowen B.P."/>
            <person name="Lipzen A."/>
            <person name="Sullivan W."/>
            <person name="Andreopoulos W.B."/>
            <person name="Clum A."/>
            <person name="Lindquist E."/>
            <person name="Daum C."/>
            <person name="Northen T.R."/>
            <person name="Ramamoorthy G."/>
            <person name="Schmitz R.J."/>
            <person name="Gryganskyi A."/>
            <person name="Culley D."/>
            <person name="Magnuson J."/>
            <person name="James T.Y."/>
            <person name="O'Malley M.A."/>
            <person name="Stajich J.E."/>
            <person name="Spatafora J.W."/>
            <person name="Visel A."/>
            <person name="Grigoriev I.V."/>
        </authorList>
    </citation>
    <scope>NUCLEOTIDE SEQUENCE [LARGE SCALE GENOMIC DNA]</scope>
    <source>
        <strain evidence="3 4">NRRL Y-17943</strain>
    </source>
</reference>
<gene>
    <name evidence="3" type="ORF">BD324DRAFT_630452</name>
</gene>
<evidence type="ECO:0000259" key="2">
    <source>
        <dbReference type="PROSITE" id="PS50181"/>
    </source>
</evidence>
<sequence length="502" mass="55322">MDITLLPPTAILSNHSHLAVLPSAFPRRIRGQVTPSGHPHLSSAYRPRRRSFPCPPPPMDGRCMVDELPDEILVNILCFLDWDQVLHLRSVSRRWSNLALSPTLHQSLTLLALPPTPLPYILRIMLQNIRHLHLHLFPYPTSIPGATHPTTALLTLLDAIPPDQLISLSLPFSAPYLPGSDLGKVLKRIGGRLEHLDLRGSGLVGSKWTQWIKWVGKNGHGLRSLDLSFTSISTLPGCPTPTSPLRPFRNPRTLHTALPLTLPVGITDEDILDIDPFRNLRVLSLSSCAYLSEQVLSAFLARLPPLLQRLDVSRLESITFEALWNLRVVNNAEAHDPWLASSASPTSLIDIKVVGIDHLTRLDIRRLKHHWEAQRHVCVPPAPAPATIPQVAWKVPKTPPMKARPLSPPPTPSPPDNSRRMSLMDAALGGALDAKHVPPYGLPTPPDSGSSSDEMDIDDIDPIAQLTHINIVHSAILESEDVDGYRRFIGEVAGGVVRPSAW</sequence>
<dbReference type="InterPro" id="IPR001810">
    <property type="entry name" value="F-box_dom"/>
</dbReference>
<organism evidence="3 4">
    <name type="scientific">Kockovaella imperatae</name>
    <dbReference type="NCBI Taxonomy" id="4999"/>
    <lineage>
        <taxon>Eukaryota</taxon>
        <taxon>Fungi</taxon>
        <taxon>Dikarya</taxon>
        <taxon>Basidiomycota</taxon>
        <taxon>Agaricomycotina</taxon>
        <taxon>Tremellomycetes</taxon>
        <taxon>Tremellales</taxon>
        <taxon>Cuniculitremaceae</taxon>
        <taxon>Kockovaella</taxon>
    </lineage>
</organism>
<dbReference type="EMBL" id="NBSH01000009">
    <property type="protein sequence ID" value="ORX36170.1"/>
    <property type="molecule type" value="Genomic_DNA"/>
</dbReference>
<dbReference type="RefSeq" id="XP_021870299.1">
    <property type="nucleotide sequence ID" value="XM_022016332.1"/>
</dbReference>
<dbReference type="Proteomes" id="UP000193218">
    <property type="component" value="Unassembled WGS sequence"/>
</dbReference>
<proteinExistence type="predicted"/>
<dbReference type="InParanoid" id="A0A1Y1UDQ3"/>
<protein>
    <recommendedName>
        <fullName evidence="2">F-box domain-containing protein</fullName>
    </recommendedName>
</protein>
<dbReference type="Gene3D" id="1.20.1280.50">
    <property type="match status" value="1"/>
</dbReference>
<keyword evidence="4" id="KW-1185">Reference proteome</keyword>